<dbReference type="EMBL" id="FXAM01000001">
    <property type="protein sequence ID" value="SMF96450.1"/>
    <property type="molecule type" value="Genomic_DNA"/>
</dbReference>
<dbReference type="InterPro" id="IPR011008">
    <property type="entry name" value="Dimeric_a/b-barrel"/>
</dbReference>
<proteinExistence type="predicted"/>
<keyword evidence="4" id="KW-1185">Reference proteome</keyword>
<gene>
    <name evidence="3" type="ORF">SAMN02949497_3849</name>
</gene>
<dbReference type="RefSeq" id="WP_176225292.1">
    <property type="nucleotide sequence ID" value="NZ_FXAM01000001.1"/>
</dbReference>
<evidence type="ECO:0000259" key="2">
    <source>
        <dbReference type="PROSITE" id="PS51725"/>
    </source>
</evidence>
<dbReference type="STRING" id="1760988.SAMN02949497_3849"/>
<dbReference type="Gene3D" id="3.30.70.100">
    <property type="match status" value="1"/>
</dbReference>
<reference evidence="3 4" key="1">
    <citation type="submission" date="2016-12" db="EMBL/GenBank/DDBJ databases">
        <authorList>
            <person name="Song W.-J."/>
            <person name="Kurnit D.M."/>
        </authorList>
    </citation>
    <scope>NUCLEOTIDE SEQUENCE [LARGE SCALE GENOMIC DNA]</scope>
    <source>
        <strain evidence="3 4">175</strain>
    </source>
</reference>
<dbReference type="PROSITE" id="PS51725">
    <property type="entry name" value="ABM"/>
    <property type="match status" value="1"/>
</dbReference>
<dbReference type="InterPro" id="IPR007138">
    <property type="entry name" value="ABM_dom"/>
</dbReference>
<evidence type="ECO:0000256" key="1">
    <source>
        <dbReference type="SAM" id="MobiDB-lite"/>
    </source>
</evidence>
<accession>A0A1Y6D220</accession>
<feature type="region of interest" description="Disordered" evidence="1">
    <location>
        <begin position="110"/>
        <end position="129"/>
    </location>
</feature>
<feature type="domain" description="ABM" evidence="2">
    <location>
        <begin position="8"/>
        <end position="100"/>
    </location>
</feature>
<keyword evidence="3" id="KW-0503">Monooxygenase</keyword>
<dbReference type="AlphaFoldDB" id="A0A1Y6D220"/>
<evidence type="ECO:0000313" key="4">
    <source>
        <dbReference type="Proteomes" id="UP000192923"/>
    </source>
</evidence>
<organism evidence="3 4">
    <name type="scientific">Methylomagnum ishizawai</name>
    <dbReference type="NCBI Taxonomy" id="1760988"/>
    <lineage>
        <taxon>Bacteria</taxon>
        <taxon>Pseudomonadati</taxon>
        <taxon>Pseudomonadota</taxon>
        <taxon>Gammaproteobacteria</taxon>
        <taxon>Methylococcales</taxon>
        <taxon>Methylococcaceae</taxon>
        <taxon>Methylomagnum</taxon>
    </lineage>
</organism>
<dbReference type="SUPFAM" id="SSF54909">
    <property type="entry name" value="Dimeric alpha+beta barrel"/>
    <property type="match status" value="1"/>
</dbReference>
<name>A0A1Y6D220_9GAMM</name>
<sequence length="129" mass="14589">MILAIAVDMIELRLLIRTSRQHTRPVIAAFRALARWARAEPGCLSARLFLADGDPRCICYVETWESEEAVRQMIRSPHFSRLAALMELGTEAPECQFRLIAETRGLEFPASVRSDLNEPRDPPPKTTTP</sequence>
<protein>
    <submittedName>
        <fullName evidence="3">Quinol monooxygenase YgiN</fullName>
    </submittedName>
</protein>
<dbReference type="Pfam" id="PF03992">
    <property type="entry name" value="ABM"/>
    <property type="match status" value="1"/>
</dbReference>
<keyword evidence="3" id="KW-0560">Oxidoreductase</keyword>
<evidence type="ECO:0000313" key="3">
    <source>
        <dbReference type="EMBL" id="SMF96450.1"/>
    </source>
</evidence>
<dbReference type="GO" id="GO:0004497">
    <property type="term" value="F:monooxygenase activity"/>
    <property type="evidence" value="ECO:0007669"/>
    <property type="project" value="UniProtKB-KW"/>
</dbReference>
<dbReference type="Proteomes" id="UP000192923">
    <property type="component" value="Unassembled WGS sequence"/>
</dbReference>